<reference evidence="10" key="1">
    <citation type="submission" date="2023-10" db="EMBL/GenBank/DDBJ databases">
        <title>Screening of Alkalihalophilus pseudofirmusBZ-TG-HK211 and Its Alleviation of Salt Stress on Rapeseed Growth.</title>
        <authorList>
            <person name="Zhao B."/>
            <person name="Guo T."/>
        </authorList>
    </citation>
    <scope>NUCLEOTIDE SEQUENCE</scope>
    <source>
        <strain evidence="10">BZ-TG-HK211</strain>
    </source>
</reference>
<comment type="similarity">
    <text evidence="3 9">Belongs to the CobD/CbiB family.</text>
</comment>
<dbReference type="NCBIfam" id="TIGR00380">
    <property type="entry name" value="cobal_cbiB"/>
    <property type="match status" value="1"/>
</dbReference>
<feature type="transmembrane region" description="Helical" evidence="9">
    <location>
        <begin position="54"/>
        <end position="76"/>
    </location>
</feature>
<proteinExistence type="inferred from homology"/>
<dbReference type="GO" id="GO:0009236">
    <property type="term" value="P:cobalamin biosynthetic process"/>
    <property type="evidence" value="ECO:0007669"/>
    <property type="project" value="UniProtKB-UniRule"/>
</dbReference>
<comment type="subcellular location">
    <subcellularLocation>
        <location evidence="1 9">Cell membrane</location>
        <topology evidence="1 9">Multi-pass membrane protein</topology>
    </subcellularLocation>
</comment>
<sequence>MILNHLLALTLAVIIDRLIGDPKWLPHPVVGMGKIISFFEKRLNKGSQRRVKGFMMMLILLIISGGVLFIIVYTAYSIHTMLGIMVEAWFISTTIAAKGLKQAALDVWQPLMKNDVIGARKYLSYIVGRDTTNLKEEEITRATIETVSENTSDGITAPLFYALIGGAPLAMIYRAVNTGDSMVGYKNERYCEFGYAAAKLDDLFNLIPSRLTGLMMIMFNRPALKRRRTECFNVLLRDAKKHPSPNSGWGEAAAATLMGIQLGGRNVYGGQVSERARMGDSLIKLLPEHILAANRLMIRTVFGFTILLWMIGGMWYVLT</sequence>
<dbReference type="GO" id="GO:0015420">
    <property type="term" value="F:ABC-type vitamin B12 transporter activity"/>
    <property type="evidence" value="ECO:0007669"/>
    <property type="project" value="UniProtKB-UniRule"/>
</dbReference>
<dbReference type="EMBL" id="JAWJAY010000001">
    <property type="protein sequence ID" value="MDV2884264.1"/>
    <property type="molecule type" value="Genomic_DNA"/>
</dbReference>
<dbReference type="InterPro" id="IPR004485">
    <property type="entry name" value="Cobalamin_biosynth_CobD/CbiB"/>
</dbReference>
<organism evidence="10 11">
    <name type="scientific">Alkalihalophilus pseudofirmus</name>
    <name type="common">Bacillus pseudofirmus</name>
    <dbReference type="NCBI Taxonomy" id="79885"/>
    <lineage>
        <taxon>Bacteria</taxon>
        <taxon>Bacillati</taxon>
        <taxon>Bacillota</taxon>
        <taxon>Bacilli</taxon>
        <taxon>Bacillales</taxon>
        <taxon>Bacillaceae</taxon>
        <taxon>Alkalihalophilus</taxon>
    </lineage>
</organism>
<evidence type="ECO:0000256" key="7">
    <source>
        <dbReference type="ARBA" id="ARBA00022989"/>
    </source>
</evidence>
<evidence type="ECO:0000256" key="5">
    <source>
        <dbReference type="ARBA" id="ARBA00022573"/>
    </source>
</evidence>
<keyword evidence="6 9" id="KW-0812">Transmembrane</keyword>
<dbReference type="Proteomes" id="UP001285636">
    <property type="component" value="Unassembled WGS sequence"/>
</dbReference>
<dbReference type="PANTHER" id="PTHR34308:SF1">
    <property type="entry name" value="COBALAMIN BIOSYNTHESIS PROTEIN CBIB"/>
    <property type="match status" value="1"/>
</dbReference>
<protein>
    <recommendedName>
        <fullName evidence="9">Cobalamin biosynthesis protein CobD</fullName>
    </recommendedName>
</protein>
<comment type="caution">
    <text evidence="10">The sequence shown here is derived from an EMBL/GenBank/DDBJ whole genome shotgun (WGS) entry which is preliminary data.</text>
</comment>
<gene>
    <name evidence="10" type="primary">cbiB</name>
    <name evidence="9" type="synonym">cobD</name>
    <name evidence="10" type="ORF">RYX45_03675</name>
</gene>
<comment type="caution">
    <text evidence="9">Lacks conserved residue(s) required for the propagation of feature annotation.</text>
</comment>
<dbReference type="PANTHER" id="PTHR34308">
    <property type="entry name" value="COBALAMIN BIOSYNTHESIS PROTEIN CBIB"/>
    <property type="match status" value="1"/>
</dbReference>
<dbReference type="AlphaFoldDB" id="A0AAJ2L0B3"/>
<evidence type="ECO:0000256" key="6">
    <source>
        <dbReference type="ARBA" id="ARBA00022692"/>
    </source>
</evidence>
<evidence type="ECO:0000313" key="10">
    <source>
        <dbReference type="EMBL" id="MDV2884264.1"/>
    </source>
</evidence>
<evidence type="ECO:0000256" key="4">
    <source>
        <dbReference type="ARBA" id="ARBA00022475"/>
    </source>
</evidence>
<evidence type="ECO:0000256" key="9">
    <source>
        <dbReference type="HAMAP-Rule" id="MF_00024"/>
    </source>
</evidence>
<name>A0AAJ2L0B3_ALKPS</name>
<keyword evidence="7 9" id="KW-1133">Transmembrane helix</keyword>
<keyword evidence="8 9" id="KW-0472">Membrane</keyword>
<keyword evidence="4 9" id="KW-1003">Cell membrane</keyword>
<comment type="pathway">
    <text evidence="2 9">Cofactor biosynthesis; adenosylcobalamin biosynthesis.</text>
</comment>
<dbReference type="HAMAP" id="MF_00024">
    <property type="entry name" value="CobD_CbiB"/>
    <property type="match status" value="1"/>
</dbReference>
<dbReference type="RefSeq" id="WP_289236315.1">
    <property type="nucleotide sequence ID" value="NZ_CP117835.1"/>
</dbReference>
<dbReference type="Pfam" id="PF03186">
    <property type="entry name" value="CobD_Cbib"/>
    <property type="match status" value="1"/>
</dbReference>
<feature type="transmembrane region" description="Helical" evidence="9">
    <location>
        <begin position="296"/>
        <end position="318"/>
    </location>
</feature>
<evidence type="ECO:0000256" key="8">
    <source>
        <dbReference type="ARBA" id="ARBA00023136"/>
    </source>
</evidence>
<comment type="function">
    <text evidence="9">Converts cobyric acid to cobinamide by the addition of aminopropanol on the F carboxylic group.</text>
</comment>
<dbReference type="GO" id="GO:0005886">
    <property type="term" value="C:plasma membrane"/>
    <property type="evidence" value="ECO:0007669"/>
    <property type="project" value="UniProtKB-SubCell"/>
</dbReference>
<evidence type="ECO:0000256" key="1">
    <source>
        <dbReference type="ARBA" id="ARBA00004651"/>
    </source>
</evidence>
<dbReference type="GO" id="GO:0048472">
    <property type="term" value="F:threonine-phosphate decarboxylase activity"/>
    <property type="evidence" value="ECO:0007669"/>
    <property type="project" value="InterPro"/>
</dbReference>
<evidence type="ECO:0000256" key="3">
    <source>
        <dbReference type="ARBA" id="ARBA00006263"/>
    </source>
</evidence>
<accession>A0AAJ2L0B3</accession>
<keyword evidence="5 9" id="KW-0169">Cobalamin biosynthesis</keyword>
<evidence type="ECO:0000256" key="2">
    <source>
        <dbReference type="ARBA" id="ARBA00004953"/>
    </source>
</evidence>
<evidence type="ECO:0000313" key="11">
    <source>
        <dbReference type="Proteomes" id="UP001285636"/>
    </source>
</evidence>